<dbReference type="InterPro" id="IPR009030">
    <property type="entry name" value="Growth_fac_rcpt_cys_sf"/>
</dbReference>
<dbReference type="InterPro" id="IPR000033">
    <property type="entry name" value="LDLR_classB_rpt"/>
</dbReference>
<dbReference type="Pfam" id="PF14670">
    <property type="entry name" value="FXa_inhibition"/>
    <property type="match status" value="1"/>
</dbReference>
<dbReference type="PROSITE" id="PS50026">
    <property type="entry name" value="EGF_3"/>
    <property type="match status" value="4"/>
</dbReference>
<dbReference type="Pfam" id="PF07645">
    <property type="entry name" value="EGF_CA"/>
    <property type="match status" value="1"/>
</dbReference>
<reference evidence="28" key="1">
    <citation type="journal article" date="2018" name="Biotechnol. Bioeng.">
        <title>A reference genome of the Chinese hamster based on a hybrid assembly strategy.</title>
        <authorList>
            <person name="Rupp O."/>
            <person name="MacDonald M.L."/>
            <person name="Li S."/>
            <person name="Dhiman H."/>
            <person name="Polson S."/>
            <person name="Griep S."/>
            <person name="Heffner K."/>
            <person name="Hernandez I."/>
            <person name="Brinkrolf K."/>
            <person name="Jadhav V."/>
            <person name="Samoudi M."/>
            <person name="Hao H."/>
            <person name="Kingham B."/>
            <person name="Goesmann A."/>
            <person name="Betenbaugh M.J."/>
            <person name="Lewis N.E."/>
            <person name="Borth N."/>
            <person name="Lee K.H."/>
        </authorList>
    </citation>
    <scope>NUCLEOTIDE SEQUENCE [LARGE SCALE GENOMIC DNA]</scope>
    <source>
        <strain evidence="28">17A/GY</strain>
    </source>
</reference>
<dbReference type="GO" id="GO:0005518">
    <property type="term" value="F:collagen binding"/>
    <property type="evidence" value="ECO:0007669"/>
    <property type="project" value="Ensembl"/>
</dbReference>
<dbReference type="PROSITE" id="PS50993">
    <property type="entry name" value="NIDOGEN_G2"/>
    <property type="match status" value="1"/>
</dbReference>
<dbReference type="FunFam" id="2.10.25.10:FF:000281">
    <property type="entry name" value="Nidogen 1"/>
    <property type="match status" value="1"/>
</dbReference>
<dbReference type="PROSITE" id="PS00022">
    <property type="entry name" value="EGF_1"/>
    <property type="match status" value="1"/>
</dbReference>
<dbReference type="GO" id="GO:0010811">
    <property type="term" value="P:positive regulation of cell-substrate adhesion"/>
    <property type="evidence" value="ECO:0007669"/>
    <property type="project" value="Ensembl"/>
</dbReference>
<accession>A0A8C2LYQ4</accession>
<dbReference type="SMART" id="SM00179">
    <property type="entry name" value="EGF_CA"/>
    <property type="match status" value="4"/>
</dbReference>
<dbReference type="GO" id="GO:0005604">
    <property type="term" value="C:basement membrane"/>
    <property type="evidence" value="ECO:0007669"/>
    <property type="project" value="UniProtKB-SubCell"/>
</dbReference>
<evidence type="ECO:0000256" key="5">
    <source>
        <dbReference type="ARBA" id="ARBA00022641"/>
    </source>
</evidence>
<evidence type="ECO:0000259" key="24">
    <source>
        <dbReference type="PROSITE" id="PS51162"/>
    </source>
</evidence>
<evidence type="ECO:0000256" key="10">
    <source>
        <dbReference type="ARBA" id="ARBA00022889"/>
    </source>
</evidence>
<keyword evidence="5" id="KW-0765">Sulfation</keyword>
<feature type="disulfide bond" evidence="19">
    <location>
        <begin position="888"/>
        <end position="895"/>
    </location>
</feature>
<organism evidence="26 27">
    <name type="scientific">Cricetulus griseus</name>
    <name type="common">Chinese hamster</name>
    <name type="synonym">Cricetulus barabensis griseus</name>
    <dbReference type="NCBI Taxonomy" id="10029"/>
    <lineage>
        <taxon>Eukaryota</taxon>
        <taxon>Metazoa</taxon>
        <taxon>Chordata</taxon>
        <taxon>Craniata</taxon>
        <taxon>Vertebrata</taxon>
        <taxon>Euteleostomi</taxon>
        <taxon>Mammalia</taxon>
        <taxon>Eutheria</taxon>
        <taxon>Euarchontoglires</taxon>
        <taxon>Glires</taxon>
        <taxon>Rodentia</taxon>
        <taxon>Myomorpha</taxon>
        <taxon>Muroidea</taxon>
        <taxon>Cricetidae</taxon>
        <taxon>Cricetinae</taxon>
        <taxon>Cricetulus</taxon>
    </lineage>
</organism>
<keyword evidence="2" id="KW-0964">Secreted</keyword>
<dbReference type="GO" id="GO:0043394">
    <property type="term" value="F:proteoglycan binding"/>
    <property type="evidence" value="ECO:0007669"/>
    <property type="project" value="Ensembl"/>
</dbReference>
<evidence type="ECO:0000256" key="12">
    <source>
        <dbReference type="ARBA" id="ARBA00023180"/>
    </source>
</evidence>
<dbReference type="GO" id="GO:0042813">
    <property type="term" value="F:Wnt receptor activity"/>
    <property type="evidence" value="ECO:0007669"/>
    <property type="project" value="TreeGrafter"/>
</dbReference>
<dbReference type="GO" id="GO:0007160">
    <property type="term" value="P:cell-matrix adhesion"/>
    <property type="evidence" value="ECO:0007669"/>
    <property type="project" value="Ensembl"/>
</dbReference>
<keyword evidence="6 21" id="KW-0732">Signal</keyword>
<dbReference type="PANTHER" id="PTHR46513">
    <property type="entry name" value="VITELLOGENIN RECEPTOR-LIKE PROTEIN-RELATED-RELATED"/>
    <property type="match status" value="1"/>
</dbReference>
<dbReference type="Ensembl" id="ENSCGRT00001015930.1">
    <property type="protein sequence ID" value="ENSCGRP00001011698.1"/>
    <property type="gene ID" value="ENSCGRG00001013281.1"/>
</dbReference>
<feature type="repeat" description="LDL-receptor class B" evidence="18">
    <location>
        <begin position="1075"/>
        <end position="1119"/>
    </location>
</feature>
<dbReference type="AlphaFoldDB" id="A0A8C2LYQ4"/>
<reference evidence="28" key="2">
    <citation type="journal article" date="2020" name="Biotechnol. Bioeng.">
        <title>Chromosome-scale scaffolds for the Chinese hamster reference genome assembly to facilitate the study of the CHO epigenome.</title>
        <authorList>
            <person name="Hilliard W."/>
            <person name="MacDonald M."/>
            <person name="Lee K.H."/>
        </authorList>
    </citation>
    <scope>NUCLEOTIDE SEQUENCE [LARGE SCALE GENOMIC DNA]</scope>
    <source>
        <strain evidence="28">17A/GY</strain>
    </source>
</reference>
<dbReference type="GeneID" id="100766031"/>
<evidence type="ECO:0000256" key="13">
    <source>
        <dbReference type="ARBA" id="ARBA00057594"/>
    </source>
</evidence>
<dbReference type="FunFam" id="2.40.155.10:FF:000001">
    <property type="entry name" value="Nidogen 1"/>
    <property type="match status" value="1"/>
</dbReference>
<keyword evidence="11 19" id="KW-1015">Disulfide bond</keyword>
<evidence type="ECO:0000256" key="16">
    <source>
        <dbReference type="ARBA" id="ARBA00083885"/>
    </source>
</evidence>
<keyword evidence="12" id="KW-0325">Glycoprotein</keyword>
<feature type="chain" id="PRO_5044678686" description="Nidogen-1" evidence="21">
    <location>
        <begin position="31"/>
        <end position="1246"/>
    </location>
</feature>
<comment type="caution">
    <text evidence="17">Lacks conserved residue(s) required for the propagation of feature annotation.</text>
</comment>
<dbReference type="Gene3D" id="2.10.25.10">
    <property type="entry name" value="Laminin"/>
    <property type="match status" value="5"/>
</dbReference>
<evidence type="ECO:0000256" key="3">
    <source>
        <dbReference type="ARBA" id="ARBA00022530"/>
    </source>
</evidence>
<evidence type="ECO:0000313" key="27">
    <source>
        <dbReference type="Proteomes" id="UP000694386"/>
    </source>
</evidence>
<feature type="domain" description="EGF-like" evidence="22">
    <location>
        <begin position="709"/>
        <end position="747"/>
    </location>
</feature>
<dbReference type="Pfam" id="PF00058">
    <property type="entry name" value="Ldl_recept_b"/>
    <property type="match status" value="3"/>
</dbReference>
<dbReference type="Pfam" id="PF12662">
    <property type="entry name" value="cEGF"/>
    <property type="match status" value="1"/>
</dbReference>
<evidence type="ECO:0000256" key="11">
    <source>
        <dbReference type="ARBA" id="ARBA00023157"/>
    </source>
</evidence>
<dbReference type="PROSITE" id="PS51162">
    <property type="entry name" value="THYROGLOBULIN_1_2"/>
    <property type="match status" value="1"/>
</dbReference>
<dbReference type="PROSITE" id="PS00010">
    <property type="entry name" value="ASX_HYDROXYL"/>
    <property type="match status" value="2"/>
</dbReference>
<dbReference type="OrthoDB" id="9990982at2759"/>
<dbReference type="FunFam" id="2.10.25.10:FF:000270">
    <property type="entry name" value="Nidogen 1"/>
    <property type="match status" value="1"/>
</dbReference>
<dbReference type="PROSITE" id="PS00484">
    <property type="entry name" value="THYROGLOBULIN_1_1"/>
    <property type="match status" value="1"/>
</dbReference>
<reference evidence="29" key="3">
    <citation type="submission" date="2025-04" db="UniProtKB">
        <authorList>
            <consortium name="RefSeq"/>
        </authorList>
    </citation>
    <scope>IDENTIFICATION</scope>
    <source>
        <strain evidence="29">17A/GY</strain>
        <tissue evidence="29">Liver</tissue>
    </source>
</reference>
<keyword evidence="8" id="KW-0106">Calcium</keyword>
<evidence type="ECO:0000256" key="15">
    <source>
        <dbReference type="ARBA" id="ARBA00072067"/>
    </source>
</evidence>
<dbReference type="SMART" id="SM00539">
    <property type="entry name" value="NIDO"/>
    <property type="match status" value="1"/>
</dbReference>
<name>A0A8C2LYQ4_CRIGR</name>
<dbReference type="Gene3D" id="2.40.155.10">
    <property type="entry name" value="Green fluorescent protein"/>
    <property type="match status" value="1"/>
</dbReference>
<feature type="domain" description="NIDO" evidence="25">
    <location>
        <begin position="106"/>
        <end position="268"/>
    </location>
</feature>
<evidence type="ECO:0000259" key="23">
    <source>
        <dbReference type="PROSITE" id="PS50993"/>
    </source>
</evidence>
<dbReference type="InterPro" id="IPR011042">
    <property type="entry name" value="6-blade_b-propeller_TolB-like"/>
</dbReference>
<keyword evidence="7" id="KW-0677">Repeat</keyword>
<dbReference type="InterPro" id="IPR000742">
    <property type="entry name" value="EGF"/>
</dbReference>
<dbReference type="GO" id="GO:0005576">
    <property type="term" value="C:extracellular region"/>
    <property type="evidence" value="ECO:0007669"/>
    <property type="project" value="UniProtKB-ARBA"/>
</dbReference>
<dbReference type="SMART" id="SM00135">
    <property type="entry name" value="LY"/>
    <property type="match status" value="5"/>
</dbReference>
<dbReference type="SUPFAM" id="SSF63825">
    <property type="entry name" value="YWTD domain"/>
    <property type="match status" value="1"/>
</dbReference>
<dbReference type="SUPFAM" id="SSF57610">
    <property type="entry name" value="Thyroglobulin type-1 domain"/>
    <property type="match status" value="1"/>
</dbReference>
<feature type="signal peptide" evidence="21">
    <location>
        <begin position="1"/>
        <end position="30"/>
    </location>
</feature>
<evidence type="ECO:0000256" key="18">
    <source>
        <dbReference type="PROSITE-ProRule" id="PRU00461"/>
    </source>
</evidence>
<comment type="subunit">
    <text evidence="14">Interacts with FBLN1. Interacts with LGALS3BP. Interacts with PLXDC1. Interacts with SVEP1.</text>
</comment>
<dbReference type="InterPro" id="IPR036857">
    <property type="entry name" value="Thyroglobulin_1_sf"/>
</dbReference>
<dbReference type="RefSeq" id="XP_003509933.2">
    <property type="nucleotide sequence ID" value="XM_003509885.3"/>
</dbReference>
<gene>
    <name evidence="26 29" type="primary">LOC100766031</name>
</gene>
<dbReference type="Gene3D" id="4.10.800.10">
    <property type="entry name" value="Thyroglobulin type-1"/>
    <property type="match status" value="1"/>
</dbReference>
<dbReference type="Proteomes" id="UP001108280">
    <property type="component" value="Chromosome 3"/>
</dbReference>
<dbReference type="InterPro" id="IPR000152">
    <property type="entry name" value="EGF-type_Asp/Asn_hydroxyl_site"/>
</dbReference>
<evidence type="ECO:0000313" key="28">
    <source>
        <dbReference type="Proteomes" id="UP001108280"/>
    </source>
</evidence>
<dbReference type="SMART" id="SM00211">
    <property type="entry name" value="TY"/>
    <property type="match status" value="1"/>
</dbReference>
<dbReference type="SMR" id="A0A8C2LYQ4"/>
<dbReference type="GO" id="GO:0005886">
    <property type="term" value="C:plasma membrane"/>
    <property type="evidence" value="ECO:0007669"/>
    <property type="project" value="TreeGrafter"/>
</dbReference>
<dbReference type="GO" id="GO:0017147">
    <property type="term" value="F:Wnt-protein binding"/>
    <property type="evidence" value="ECO:0007669"/>
    <property type="project" value="TreeGrafter"/>
</dbReference>
<dbReference type="Pfam" id="PF00086">
    <property type="entry name" value="Thyroglobulin_1"/>
    <property type="match status" value="1"/>
</dbReference>
<feature type="repeat" description="LDL-receptor class B" evidence="18">
    <location>
        <begin position="989"/>
        <end position="1031"/>
    </location>
</feature>
<reference evidence="26" key="4">
    <citation type="submission" date="2025-05" db="UniProtKB">
        <authorList>
            <consortium name="Ensembl"/>
        </authorList>
    </citation>
    <scope>IDENTIFICATION</scope>
</reference>
<keyword evidence="3" id="KW-0272">Extracellular matrix</keyword>
<dbReference type="PROSITE" id="PS51220">
    <property type="entry name" value="NIDO"/>
    <property type="match status" value="1"/>
</dbReference>
<evidence type="ECO:0000259" key="25">
    <source>
        <dbReference type="PROSITE" id="PS51220"/>
    </source>
</evidence>
<evidence type="ECO:0000313" key="29">
    <source>
        <dbReference type="RefSeq" id="XP_027265239.1"/>
    </source>
</evidence>
<evidence type="ECO:0000256" key="21">
    <source>
        <dbReference type="SAM" id="SignalP"/>
    </source>
</evidence>
<dbReference type="CDD" id="cd00191">
    <property type="entry name" value="TY"/>
    <property type="match status" value="1"/>
</dbReference>
<evidence type="ECO:0000256" key="4">
    <source>
        <dbReference type="ARBA" id="ARBA00022536"/>
    </source>
</evidence>
<protein>
    <recommendedName>
        <fullName evidence="15">Nidogen-1</fullName>
    </recommendedName>
    <alternativeName>
        <fullName evidence="16">Entactin</fullName>
    </alternativeName>
</protein>
<dbReference type="FunFam" id="2.10.25.10:FF:000038">
    <property type="entry name" value="Fibrillin 2"/>
    <property type="match status" value="1"/>
</dbReference>
<feature type="domain" description="EGF-like" evidence="22">
    <location>
        <begin position="801"/>
        <end position="837"/>
    </location>
</feature>
<evidence type="ECO:0000256" key="19">
    <source>
        <dbReference type="PROSITE-ProRule" id="PRU00500"/>
    </source>
</evidence>
<dbReference type="SUPFAM" id="SSF57184">
    <property type="entry name" value="Growth factor receptor domain"/>
    <property type="match status" value="2"/>
</dbReference>
<dbReference type="Pfam" id="PF12947">
    <property type="entry name" value="EGF_3"/>
    <property type="match status" value="2"/>
</dbReference>
<feature type="domain" description="EGF-like" evidence="22">
    <location>
        <begin position="667"/>
        <end position="708"/>
    </location>
</feature>
<feature type="domain" description="Thyroglobulin type-1" evidence="24">
    <location>
        <begin position="845"/>
        <end position="918"/>
    </location>
</feature>
<dbReference type="Proteomes" id="UP000694386">
    <property type="component" value="Unplaced"/>
</dbReference>
<dbReference type="SUPFAM" id="SSF54511">
    <property type="entry name" value="GFP-like"/>
    <property type="match status" value="1"/>
</dbReference>
<dbReference type="FunFam" id="4.10.800.10:FF:000001">
    <property type="entry name" value="Testican-3 isoform 2"/>
    <property type="match status" value="1"/>
</dbReference>
<dbReference type="InterPro" id="IPR009017">
    <property type="entry name" value="GFP"/>
</dbReference>
<evidence type="ECO:0000256" key="6">
    <source>
        <dbReference type="ARBA" id="ARBA00022729"/>
    </source>
</evidence>
<feature type="region of interest" description="Disordered" evidence="20">
    <location>
        <begin position="309"/>
        <end position="330"/>
    </location>
</feature>
<feature type="domain" description="Nidogen G2 beta-barrel" evidence="23">
    <location>
        <begin position="429"/>
        <end position="666"/>
    </location>
</feature>
<dbReference type="Pfam" id="PF06119">
    <property type="entry name" value="NIDO"/>
    <property type="match status" value="1"/>
</dbReference>
<evidence type="ECO:0000313" key="26">
    <source>
        <dbReference type="Ensembl" id="ENSCGRP00001011698.1"/>
    </source>
</evidence>
<dbReference type="FunFam" id="2.10.25.10:FF:000297">
    <property type="entry name" value="Nidogen 1"/>
    <property type="match status" value="1"/>
</dbReference>
<evidence type="ECO:0000256" key="2">
    <source>
        <dbReference type="ARBA" id="ARBA00022525"/>
    </source>
</evidence>
<keyword evidence="4 17" id="KW-0245">EGF-like domain</keyword>
<evidence type="ECO:0000256" key="8">
    <source>
        <dbReference type="ARBA" id="ARBA00022837"/>
    </source>
</evidence>
<dbReference type="InterPro" id="IPR006605">
    <property type="entry name" value="G2_nidogen/fibulin_G2F"/>
</dbReference>
<dbReference type="CDD" id="cd00255">
    <property type="entry name" value="nidG2"/>
    <property type="match status" value="1"/>
</dbReference>
<dbReference type="Pfam" id="PF07474">
    <property type="entry name" value="G2F"/>
    <property type="match status" value="1"/>
</dbReference>
<dbReference type="CDD" id="cd00054">
    <property type="entry name" value="EGF_CA"/>
    <property type="match status" value="2"/>
</dbReference>
<dbReference type="GO" id="GO:0032836">
    <property type="term" value="P:glomerular basement membrane development"/>
    <property type="evidence" value="ECO:0007669"/>
    <property type="project" value="Ensembl"/>
</dbReference>
<evidence type="ECO:0000256" key="20">
    <source>
        <dbReference type="SAM" id="MobiDB-lite"/>
    </source>
</evidence>
<dbReference type="InterPro" id="IPR000716">
    <property type="entry name" value="Thyroglobulin_1"/>
</dbReference>
<comment type="function">
    <text evidence="13">Sulfated glycoprotein widely distributed in basement membranes and tightly associated with laminin. Also binds to collagen IV and perlecan. It probably has a role in cell-extracellular matrix interactions.</text>
</comment>
<evidence type="ECO:0000256" key="9">
    <source>
        <dbReference type="ARBA" id="ARBA00022869"/>
    </source>
</evidence>
<dbReference type="PROSITE" id="PS01187">
    <property type="entry name" value="EGF_CA"/>
    <property type="match status" value="2"/>
</dbReference>
<keyword evidence="10" id="KW-0130">Cell adhesion</keyword>
<evidence type="ECO:0000256" key="14">
    <source>
        <dbReference type="ARBA" id="ARBA00064792"/>
    </source>
</evidence>
<feature type="repeat" description="LDL-receptor class B" evidence="18">
    <location>
        <begin position="1032"/>
        <end position="1074"/>
    </location>
</feature>
<evidence type="ECO:0000259" key="22">
    <source>
        <dbReference type="PROSITE" id="PS50026"/>
    </source>
</evidence>
<dbReference type="InterPro" id="IPR050778">
    <property type="entry name" value="Cueball_EGF_LRP_Nidogen"/>
</dbReference>
<dbReference type="Gene3D" id="2.120.10.30">
    <property type="entry name" value="TolB, C-terminal domain"/>
    <property type="match status" value="1"/>
</dbReference>
<comment type="subcellular location">
    <subcellularLocation>
        <location evidence="1">Secreted</location>
        <location evidence="1">Extracellular space</location>
        <location evidence="1">Extracellular matrix</location>
        <location evidence="1">Basement membrane</location>
    </subcellularLocation>
</comment>
<dbReference type="PROSITE" id="PS01186">
    <property type="entry name" value="EGF_2"/>
    <property type="match status" value="2"/>
</dbReference>
<dbReference type="RefSeq" id="XP_027265239.1">
    <property type="nucleotide sequence ID" value="XM_027409438.2"/>
</dbReference>
<keyword evidence="28" id="KW-1185">Reference proteome</keyword>
<proteinExistence type="predicted"/>
<dbReference type="PROSITE" id="PS51120">
    <property type="entry name" value="LDLRB"/>
    <property type="match status" value="3"/>
</dbReference>
<dbReference type="InterPro" id="IPR018097">
    <property type="entry name" value="EGF_Ca-bd_CS"/>
</dbReference>
<dbReference type="InterPro" id="IPR026823">
    <property type="entry name" value="cEGF"/>
</dbReference>
<keyword evidence="9" id="KW-0084">Basement membrane</keyword>
<evidence type="ECO:0000256" key="17">
    <source>
        <dbReference type="PROSITE-ProRule" id="PRU00076"/>
    </source>
</evidence>
<dbReference type="GO" id="GO:0043237">
    <property type="term" value="F:laminin-1 binding"/>
    <property type="evidence" value="ECO:0007669"/>
    <property type="project" value="Ensembl"/>
</dbReference>
<dbReference type="InterPro" id="IPR024731">
    <property type="entry name" value="NELL2-like_EGF"/>
</dbReference>
<dbReference type="FunFam" id="2.120.10.30:FF:000030">
    <property type="entry name" value="Nidogen 1"/>
    <property type="match status" value="1"/>
</dbReference>
<dbReference type="InterPro" id="IPR003886">
    <property type="entry name" value="NIDO_dom"/>
</dbReference>
<dbReference type="SMART" id="SM00682">
    <property type="entry name" value="G2F"/>
    <property type="match status" value="1"/>
</dbReference>
<dbReference type="GO" id="GO:0005509">
    <property type="term" value="F:calcium ion binding"/>
    <property type="evidence" value="ECO:0007669"/>
    <property type="project" value="InterPro"/>
</dbReference>
<dbReference type="KEGG" id="cge:100766031"/>
<dbReference type="PANTHER" id="PTHR46513:SF6">
    <property type="entry name" value="NIDOGEN-1"/>
    <property type="match status" value="1"/>
</dbReference>
<evidence type="ECO:0000256" key="1">
    <source>
        <dbReference type="ARBA" id="ARBA00004302"/>
    </source>
</evidence>
<dbReference type="InterPro" id="IPR001881">
    <property type="entry name" value="EGF-like_Ca-bd_dom"/>
</dbReference>
<sequence length="1246" mass="136710">MLDASGWKPAAWTWVLLLQLLLAGPGDCLSRQELFPFGPGQGDLELEAGDDVVSPALELIGELSFYDRSDITSVYVTTNGIIAMSEPPARESHPGTFPPSFGSVAPFLADLDTTDGLGNVYYREDLSPSIMQMAAEYVQRGFPEVPFQPTSVVVVTWESVAPYEGPSGSSAQEGKRNTFQAVLASSNSSSYAIFLYPEDGLQFFTTFSKKDENQVPAMVGFSQGLVGFLWRSDGAYNIFANDRESIENLAKSSNAGHQGVWVFEIGSPATAKGVVSADVNLGLDDDGSDYEDEEYDLATSHLGLEDMATQPFPSPSPRRGNTHPHDVPRVLSPSYEATERPHGIPTERTRTFQLPAERFHQQHPQVIDVDEVEETGIVFSYNIGSQQTCANNRHQCSVHAECRDYATGFCCRCVANYTGNGRQCVAEGSPQRVNGKVKGRIFVGNSQVPVVFENTDLHSYVVMNHGRSYTAISTIPETVGYSLLPLAPIGGIIGWMFAVEQNGFKNGFSITGGEFTRQAEVTFLGHPGKLVLKQHFSGIDEHGHLTINTELDGRVPQIPYGSSVHIEPYTELYHYSSSVITSSSTREYTVTEPDPDGTAPSHTHVYQWRQTITFQECVHDDSRPALPSTQQLSVDSVFVLYNQEERILRYALSNSIGPVREGSPDALQNPCYIGTHGCDSNAACRPGPGTQFTCECSIGFRGDGQTCYDIDECSEQPSRCGNHAICNNYPGAYRCECVEGYHFSDGGICVADVDQRPINYCETGLHNCDIPQRAQCIYMGGSSYTCSCLPGFSGDGRACQDVDECQLSRCHPDAFCYNTPGSFTCQCKPGYQGDGFQCVPGEVGKTRCQLEREHILGASGVADAQQPRLLGMYVPQCDEYGHYEPTQCHHGTGYCWCVDRDGRELEGTRTQPGMRPPCLSTVAPPIHQRPVVPTAVIPLPPGTHLLFAQTGKIERLPLEGNTMKKTEAKAFLHIPAKVIIGLAFDCVDKVVYWTDISEPSIGRASLHGGEPTTIIRQDLGSPEGIALDHLGRNIFWTDSQLDRIEVARMDGTQRRVLFDTGLVNPRGIVTDSVGGNLYWTDWNRENPKIETSYMDGTNRRILAQDNLGLPNGLTFDAFSSQLCWVDAGTHRAECLNPAQPSSRKVLEGLQYPFAVTSYGKNLYYTDWKTNSVIAMDLAISKEMDAFHPHKQTRLYGITIALSQCPQGHNYCSVNNGGCTHLCLPTPGSRTCRCPDNTLGVDCIERK</sequence>
<dbReference type="GO" id="GO:0060070">
    <property type="term" value="P:canonical Wnt signaling pathway"/>
    <property type="evidence" value="ECO:0007669"/>
    <property type="project" value="TreeGrafter"/>
</dbReference>
<dbReference type="InterPro" id="IPR049883">
    <property type="entry name" value="NOTCH1_EGF-like"/>
</dbReference>
<dbReference type="SMART" id="SM00181">
    <property type="entry name" value="EGF"/>
    <property type="match status" value="6"/>
</dbReference>
<feature type="domain" description="EGF-like" evidence="22">
    <location>
        <begin position="757"/>
        <end position="800"/>
    </location>
</feature>
<evidence type="ECO:0000256" key="7">
    <source>
        <dbReference type="ARBA" id="ARBA00022737"/>
    </source>
</evidence>